<organism evidence="1 2">
    <name type="scientific">Streptomonospora salina</name>
    <dbReference type="NCBI Taxonomy" id="104205"/>
    <lineage>
        <taxon>Bacteria</taxon>
        <taxon>Bacillati</taxon>
        <taxon>Actinomycetota</taxon>
        <taxon>Actinomycetes</taxon>
        <taxon>Streptosporangiales</taxon>
        <taxon>Nocardiopsidaceae</taxon>
        <taxon>Streptomonospora</taxon>
    </lineage>
</organism>
<dbReference type="RefSeq" id="WP_184633507.1">
    <property type="nucleotide sequence ID" value="NZ_BAABKT010000003.1"/>
</dbReference>
<name>A0A841E250_9ACTN</name>
<gene>
    <name evidence="1" type="ORF">HNR25_000956</name>
</gene>
<proteinExistence type="predicted"/>
<sequence>MDNVEQGRSAHGVRVAVPAGDDGHALLWFAHCPDCQATVNADRGFLADCWNCGKPLPTRFNSRTELHVEWALLDDIRSGRYNADEWHCTYCGTATPMSDPMCGKCKRSKHATGT</sequence>
<comment type="caution">
    <text evidence="1">The sequence shown here is derived from an EMBL/GenBank/DDBJ whole genome shotgun (WGS) entry which is preliminary data.</text>
</comment>
<dbReference type="AlphaFoldDB" id="A0A841E250"/>
<accession>A0A841E250</accession>
<evidence type="ECO:0000313" key="2">
    <source>
        <dbReference type="Proteomes" id="UP000578077"/>
    </source>
</evidence>
<evidence type="ECO:0000313" key="1">
    <source>
        <dbReference type="EMBL" id="MBB5997205.1"/>
    </source>
</evidence>
<keyword evidence="2" id="KW-1185">Reference proteome</keyword>
<dbReference type="Proteomes" id="UP000578077">
    <property type="component" value="Unassembled WGS sequence"/>
</dbReference>
<dbReference type="EMBL" id="JACHLY010000001">
    <property type="protein sequence ID" value="MBB5997205.1"/>
    <property type="molecule type" value="Genomic_DNA"/>
</dbReference>
<protein>
    <submittedName>
        <fullName evidence="1">Putative nucleic acid-binding Zn ribbon protein</fullName>
    </submittedName>
</protein>
<reference evidence="1 2" key="1">
    <citation type="submission" date="2020-08" db="EMBL/GenBank/DDBJ databases">
        <title>Sequencing the genomes of 1000 actinobacteria strains.</title>
        <authorList>
            <person name="Klenk H.-P."/>
        </authorList>
    </citation>
    <scope>NUCLEOTIDE SEQUENCE [LARGE SCALE GENOMIC DNA]</scope>
    <source>
        <strain evidence="1 2">DSM 44593</strain>
    </source>
</reference>